<evidence type="ECO:0000256" key="6">
    <source>
        <dbReference type="ARBA" id="ARBA00023136"/>
    </source>
</evidence>
<proteinExistence type="inferred from homology"/>
<dbReference type="PANTHER" id="PTHR30069:SF29">
    <property type="entry name" value="HEMOGLOBIN AND HEMOGLOBIN-HAPTOGLOBIN-BINDING PROTEIN 1-RELATED"/>
    <property type="match status" value="1"/>
</dbReference>
<dbReference type="NCBIfam" id="TIGR04056">
    <property type="entry name" value="OMP_RagA_SusC"/>
    <property type="match status" value="1"/>
</dbReference>
<dbReference type="InterPro" id="IPR008969">
    <property type="entry name" value="CarboxyPept-like_regulatory"/>
</dbReference>
<dbReference type="EMBL" id="SOBW01000008">
    <property type="protein sequence ID" value="TDU40332.1"/>
    <property type="molecule type" value="Genomic_DNA"/>
</dbReference>
<comment type="similarity">
    <text evidence="8">Belongs to the TonB-dependent receptor family.</text>
</comment>
<evidence type="ECO:0000259" key="10">
    <source>
        <dbReference type="Pfam" id="PF07715"/>
    </source>
</evidence>
<evidence type="ECO:0000256" key="3">
    <source>
        <dbReference type="ARBA" id="ARBA00022452"/>
    </source>
</evidence>
<dbReference type="OrthoDB" id="9768177at2"/>
<feature type="signal peptide" evidence="9">
    <location>
        <begin position="1"/>
        <end position="22"/>
    </location>
</feature>
<feature type="domain" description="TonB-dependent receptor plug" evidence="10">
    <location>
        <begin position="125"/>
        <end position="247"/>
    </location>
</feature>
<feature type="chain" id="PRO_5020648273" evidence="9">
    <location>
        <begin position="23"/>
        <end position="1063"/>
    </location>
</feature>
<protein>
    <submittedName>
        <fullName evidence="11">TonB-linked SusC/RagA family outer membrane protein</fullName>
    </submittedName>
</protein>
<dbReference type="Gene3D" id="2.40.170.20">
    <property type="entry name" value="TonB-dependent receptor, beta-barrel domain"/>
    <property type="match status" value="1"/>
</dbReference>
<keyword evidence="5 9" id="KW-0732">Signal</keyword>
<dbReference type="InterPro" id="IPR039426">
    <property type="entry name" value="TonB-dep_rcpt-like"/>
</dbReference>
<organism evidence="11 12">
    <name type="scientific">Gelidibacter sediminis</name>
    <dbReference type="NCBI Taxonomy" id="1608710"/>
    <lineage>
        <taxon>Bacteria</taxon>
        <taxon>Pseudomonadati</taxon>
        <taxon>Bacteroidota</taxon>
        <taxon>Flavobacteriia</taxon>
        <taxon>Flavobacteriales</taxon>
        <taxon>Flavobacteriaceae</taxon>
        <taxon>Gelidibacter</taxon>
    </lineage>
</organism>
<evidence type="ECO:0000313" key="11">
    <source>
        <dbReference type="EMBL" id="TDU40332.1"/>
    </source>
</evidence>
<dbReference type="Pfam" id="PF07715">
    <property type="entry name" value="Plug"/>
    <property type="match status" value="1"/>
</dbReference>
<evidence type="ECO:0000256" key="9">
    <source>
        <dbReference type="SAM" id="SignalP"/>
    </source>
</evidence>
<dbReference type="InterPro" id="IPR023997">
    <property type="entry name" value="TonB-dep_OMP_SusC/RagA_CS"/>
</dbReference>
<dbReference type="InterPro" id="IPR012910">
    <property type="entry name" value="Plug_dom"/>
</dbReference>
<dbReference type="GO" id="GO:0015344">
    <property type="term" value="F:siderophore uptake transmembrane transporter activity"/>
    <property type="evidence" value="ECO:0007669"/>
    <property type="project" value="TreeGrafter"/>
</dbReference>
<dbReference type="InterPro" id="IPR023996">
    <property type="entry name" value="TonB-dep_OMP_SusC/RagA"/>
</dbReference>
<gene>
    <name evidence="11" type="ORF">BXY82_2379</name>
</gene>
<dbReference type="SUPFAM" id="SSF49464">
    <property type="entry name" value="Carboxypeptidase regulatory domain-like"/>
    <property type="match status" value="1"/>
</dbReference>
<keyword evidence="3 8" id="KW-1134">Transmembrane beta strand</keyword>
<comment type="subcellular location">
    <subcellularLocation>
        <location evidence="1 8">Cell outer membrane</location>
        <topology evidence="1 8">Multi-pass membrane protein</topology>
    </subcellularLocation>
</comment>
<dbReference type="Gene3D" id="2.170.130.10">
    <property type="entry name" value="TonB-dependent receptor, plug domain"/>
    <property type="match status" value="1"/>
</dbReference>
<dbReference type="Gene3D" id="2.60.40.1120">
    <property type="entry name" value="Carboxypeptidase-like, regulatory domain"/>
    <property type="match status" value="1"/>
</dbReference>
<dbReference type="InterPro" id="IPR036942">
    <property type="entry name" value="Beta-barrel_TonB_sf"/>
</dbReference>
<evidence type="ECO:0000256" key="7">
    <source>
        <dbReference type="ARBA" id="ARBA00023237"/>
    </source>
</evidence>
<dbReference type="NCBIfam" id="TIGR04057">
    <property type="entry name" value="SusC_RagA_signa"/>
    <property type="match status" value="1"/>
</dbReference>
<comment type="caution">
    <text evidence="11">The sequence shown here is derived from an EMBL/GenBank/DDBJ whole genome shotgun (WGS) entry which is preliminary data.</text>
</comment>
<keyword evidence="2 8" id="KW-0813">Transport</keyword>
<evidence type="ECO:0000256" key="1">
    <source>
        <dbReference type="ARBA" id="ARBA00004571"/>
    </source>
</evidence>
<accession>A0A4R7Q0R7</accession>
<evidence type="ECO:0000256" key="8">
    <source>
        <dbReference type="PROSITE-ProRule" id="PRU01360"/>
    </source>
</evidence>
<evidence type="ECO:0000256" key="5">
    <source>
        <dbReference type="ARBA" id="ARBA00022729"/>
    </source>
</evidence>
<keyword evidence="12" id="KW-1185">Reference proteome</keyword>
<dbReference type="GO" id="GO:0009279">
    <property type="term" value="C:cell outer membrane"/>
    <property type="evidence" value="ECO:0007669"/>
    <property type="project" value="UniProtKB-SubCell"/>
</dbReference>
<dbReference type="GO" id="GO:0044718">
    <property type="term" value="P:siderophore transmembrane transport"/>
    <property type="evidence" value="ECO:0007669"/>
    <property type="project" value="TreeGrafter"/>
</dbReference>
<evidence type="ECO:0000256" key="4">
    <source>
        <dbReference type="ARBA" id="ARBA00022692"/>
    </source>
</evidence>
<evidence type="ECO:0000256" key="2">
    <source>
        <dbReference type="ARBA" id="ARBA00022448"/>
    </source>
</evidence>
<name>A0A4R7Q0R7_9FLAO</name>
<dbReference type="PROSITE" id="PS52016">
    <property type="entry name" value="TONB_DEPENDENT_REC_3"/>
    <property type="match status" value="1"/>
</dbReference>
<dbReference type="Pfam" id="PF13715">
    <property type="entry name" value="CarbopepD_reg_2"/>
    <property type="match status" value="1"/>
</dbReference>
<sequence length="1063" mass="115670">MKNYCGQVVVMLCMFIGQMSFAQTSSVSGAVTEVSSGMPLMGVNVIVEGTSNGSVTDFDGKYTINSASDLQGQKLVFSFVGYKTVTLTLSSNNQVLNVKMEEDATSLDEVVVTALGIKRESKALGYSLTTVDGEDISQVKTTSAVNSLQGRVAGVNVSTTSSGASGSSRIVIRGASSLTGNNQPLYVVDGIPVINNTKSSVVGPTNDGTGDGGDDISSLNPDDIESISVLKGSSAAALYGSLASNGVIMITTKSGKGKKTLGIEYSTSYTFDRVNTDLLDLQTTYGQGDNRLKPGYEYDVNNNPIEIANMENAVDDAFVSTLQSWGAIMDGSMVYNWDGVKRPYAYTGNNLDKFYQTGTTAINTLALSKGGDDYSYRFSMSNLDNNDIFPGSTLNRKSLSLNASANINPKLTSTVNAKYIIEKVHNRINIGDTPGNANTVAYVLPSSLDINDLRPGSNEEGTELRFQPSNFISNPYWAVNNFNNDDKKNRLTASTTLRYDITDWLYATGRAGIDTYDFARKAVTPFGTTYRPGGELSQAKSTYTSVDADIMLGINKELTNTIGTSSIIGANSRSSSFEQLSAIGRGFIVQGLEDLNNTTLPEPKNDYYKTKTNSIYGSFEVDYNKYLYITFTGRNDWFSTLSYPGKETPNNDFYWSLSGSLLLSEAFDMPKSIDYLKLRTSYAQVAGGAQNAYALNLDYAVTGSFQGQSFGQLNGNSIPNPNLIPFQKDEIEFGLEGRFFKNRMNIDVAFYRNKTTNDIVRAAASQSSGFTSSILNIGALENKGIELLIGGAPIRTEDFSWNTSINLGYNDSEILQTDDENTPINVDGSQTRSRTAIISHIVGEHYGVIYGSSYKRDASGNILYDITGSIPKPIQGENKILGQGVAPYTVGFYNAFRYKSLSLGFLIDAKYGGSVHSGTNRELMLRGLHKKTLEGRENGLEVSGIDNATGNPFTMTVAPENLRTYYGVILEESRGISEEVVYSTDFVKFRELSLSYNLPGDVLKDLFINDLRISVIGRNLFFIKRDIDNIDPEAALNNLNSQGIERFGIPSTKSYGFSVNMKF</sequence>
<dbReference type="AlphaFoldDB" id="A0A4R7Q0R7"/>
<dbReference type="PANTHER" id="PTHR30069">
    <property type="entry name" value="TONB-DEPENDENT OUTER MEMBRANE RECEPTOR"/>
    <property type="match status" value="1"/>
</dbReference>
<evidence type="ECO:0000313" key="12">
    <source>
        <dbReference type="Proteomes" id="UP000294689"/>
    </source>
</evidence>
<dbReference type="RefSeq" id="WP_133758353.1">
    <property type="nucleotide sequence ID" value="NZ_SOBW01000008.1"/>
</dbReference>
<reference evidence="11 12" key="1">
    <citation type="submission" date="2019-03" db="EMBL/GenBank/DDBJ databases">
        <title>Genomic Encyclopedia of Archaeal and Bacterial Type Strains, Phase II (KMG-II): from individual species to whole genera.</title>
        <authorList>
            <person name="Goeker M."/>
        </authorList>
    </citation>
    <scope>NUCLEOTIDE SEQUENCE [LARGE SCALE GENOMIC DNA]</scope>
    <source>
        <strain evidence="11 12">DSM 28135</strain>
    </source>
</reference>
<dbReference type="SUPFAM" id="SSF56935">
    <property type="entry name" value="Porins"/>
    <property type="match status" value="1"/>
</dbReference>
<dbReference type="InterPro" id="IPR037066">
    <property type="entry name" value="Plug_dom_sf"/>
</dbReference>
<keyword evidence="6 8" id="KW-0472">Membrane</keyword>
<keyword evidence="4 8" id="KW-0812">Transmembrane</keyword>
<dbReference type="Proteomes" id="UP000294689">
    <property type="component" value="Unassembled WGS sequence"/>
</dbReference>
<keyword evidence="7 8" id="KW-0998">Cell outer membrane</keyword>